<dbReference type="PANTHER" id="PTHR10015:SF285">
    <property type="entry name" value="HEAT STRESS TRANSCRIPTION FACTOR B-3"/>
    <property type="match status" value="1"/>
</dbReference>
<dbReference type="Gene3D" id="1.10.10.10">
    <property type="entry name" value="Winged helix-like DNA-binding domain superfamily/Winged helix DNA-binding domain"/>
    <property type="match status" value="1"/>
</dbReference>
<comment type="caution">
    <text evidence="12">The sequence shown here is derived from an EMBL/GenBank/DDBJ whole genome shotgun (WGS) entry which is preliminary data.</text>
</comment>
<keyword evidence="7" id="KW-0804">Transcription</keyword>
<evidence type="ECO:0000256" key="6">
    <source>
        <dbReference type="ARBA" id="ARBA00023125"/>
    </source>
</evidence>
<reference evidence="12" key="1">
    <citation type="journal article" date="2023" name="Plant J.">
        <title>The genome of the king protea, Protea cynaroides.</title>
        <authorList>
            <person name="Chang J."/>
            <person name="Duong T.A."/>
            <person name="Schoeman C."/>
            <person name="Ma X."/>
            <person name="Roodt D."/>
            <person name="Barker N."/>
            <person name="Li Z."/>
            <person name="Van de Peer Y."/>
            <person name="Mizrachi E."/>
        </authorList>
    </citation>
    <scope>NUCLEOTIDE SEQUENCE</scope>
    <source>
        <tissue evidence="12">Young leaves</tissue>
    </source>
</reference>
<evidence type="ECO:0000313" key="13">
    <source>
        <dbReference type="Proteomes" id="UP001141806"/>
    </source>
</evidence>
<keyword evidence="8" id="KW-0539">Nucleus</keyword>
<dbReference type="FunFam" id="1.10.10.10:FF:000037">
    <property type="entry name" value="Heat stress transcription factor B-4"/>
    <property type="match status" value="1"/>
</dbReference>
<name>A0A9Q0R085_9MAGN</name>
<dbReference type="InterPro" id="IPR000232">
    <property type="entry name" value="HSF_DNA-bd"/>
</dbReference>
<proteinExistence type="inferred from homology"/>
<dbReference type="GO" id="GO:0003700">
    <property type="term" value="F:DNA-binding transcription factor activity"/>
    <property type="evidence" value="ECO:0007669"/>
    <property type="project" value="InterPro"/>
</dbReference>
<dbReference type="SMART" id="SM00415">
    <property type="entry name" value="HSF"/>
    <property type="match status" value="1"/>
</dbReference>
<comment type="subcellular location">
    <subcellularLocation>
        <location evidence="1">Nucleus</location>
    </subcellularLocation>
</comment>
<feature type="region of interest" description="Disordered" evidence="10">
    <location>
        <begin position="132"/>
        <end position="157"/>
    </location>
</feature>
<feature type="compositionally biased region" description="Low complexity" evidence="10">
    <location>
        <begin position="144"/>
        <end position="155"/>
    </location>
</feature>
<comment type="similarity">
    <text evidence="9">Belongs to the HSF family.</text>
</comment>
<dbReference type="OrthoDB" id="60033at2759"/>
<keyword evidence="3" id="KW-0597">Phosphoprotein</keyword>
<dbReference type="InterPro" id="IPR036388">
    <property type="entry name" value="WH-like_DNA-bd_sf"/>
</dbReference>
<sequence length="235" mass="27039">MAQVITEEHEFEKGDLLELVRRSSPPPFLSKTYMLVEDPTTDEIISWNIDGSSFIVWKPAEFASDLLPTLFKHSNFASFVRQLNTYGFRKVTTNRWEFCNEKFRKGAKDLLCRIGRRRKAWTMNKVHVTVPNQIAPQESDEEGGSISSSSSGHSSLFNENKRLKREKSVLNSELVSMKKKCQELLDLVAVFTADSKNDTEKVKRFKLFGVRLEIPMERKRKRTEISESESSGLII</sequence>
<evidence type="ECO:0000256" key="2">
    <source>
        <dbReference type="ARBA" id="ARBA00011233"/>
    </source>
</evidence>
<evidence type="ECO:0000256" key="9">
    <source>
        <dbReference type="RuleBase" id="RU004020"/>
    </source>
</evidence>
<dbReference type="Proteomes" id="UP001141806">
    <property type="component" value="Unassembled WGS sequence"/>
</dbReference>
<dbReference type="InterPro" id="IPR036390">
    <property type="entry name" value="WH_DNA-bd_sf"/>
</dbReference>
<dbReference type="GO" id="GO:0006357">
    <property type="term" value="P:regulation of transcription by RNA polymerase II"/>
    <property type="evidence" value="ECO:0007669"/>
    <property type="project" value="TreeGrafter"/>
</dbReference>
<gene>
    <name evidence="12" type="ORF">NE237_008930</name>
</gene>
<evidence type="ECO:0000256" key="5">
    <source>
        <dbReference type="ARBA" id="ARBA00023016"/>
    </source>
</evidence>
<dbReference type="EMBL" id="JAMYWD010000002">
    <property type="protein sequence ID" value="KAJ4978150.1"/>
    <property type="molecule type" value="Genomic_DNA"/>
</dbReference>
<evidence type="ECO:0000256" key="4">
    <source>
        <dbReference type="ARBA" id="ARBA00023015"/>
    </source>
</evidence>
<evidence type="ECO:0000313" key="12">
    <source>
        <dbReference type="EMBL" id="KAJ4978150.1"/>
    </source>
</evidence>
<evidence type="ECO:0000256" key="7">
    <source>
        <dbReference type="ARBA" id="ARBA00023163"/>
    </source>
</evidence>
<evidence type="ECO:0000256" key="10">
    <source>
        <dbReference type="SAM" id="MobiDB-lite"/>
    </source>
</evidence>
<keyword evidence="6" id="KW-0238">DNA-binding</keyword>
<dbReference type="GO" id="GO:0000978">
    <property type="term" value="F:RNA polymerase II cis-regulatory region sequence-specific DNA binding"/>
    <property type="evidence" value="ECO:0007669"/>
    <property type="project" value="TreeGrafter"/>
</dbReference>
<dbReference type="GO" id="GO:0005634">
    <property type="term" value="C:nucleus"/>
    <property type="evidence" value="ECO:0007669"/>
    <property type="project" value="UniProtKB-SubCell"/>
</dbReference>
<keyword evidence="13" id="KW-1185">Reference proteome</keyword>
<dbReference type="AlphaFoldDB" id="A0A9Q0R085"/>
<evidence type="ECO:0000256" key="3">
    <source>
        <dbReference type="ARBA" id="ARBA00022553"/>
    </source>
</evidence>
<organism evidence="12 13">
    <name type="scientific">Protea cynaroides</name>
    <dbReference type="NCBI Taxonomy" id="273540"/>
    <lineage>
        <taxon>Eukaryota</taxon>
        <taxon>Viridiplantae</taxon>
        <taxon>Streptophyta</taxon>
        <taxon>Embryophyta</taxon>
        <taxon>Tracheophyta</taxon>
        <taxon>Spermatophyta</taxon>
        <taxon>Magnoliopsida</taxon>
        <taxon>Proteales</taxon>
        <taxon>Proteaceae</taxon>
        <taxon>Protea</taxon>
    </lineage>
</organism>
<feature type="domain" description="HSF-type DNA-binding" evidence="11">
    <location>
        <begin position="67"/>
        <end position="91"/>
    </location>
</feature>
<evidence type="ECO:0000259" key="11">
    <source>
        <dbReference type="PROSITE" id="PS00434"/>
    </source>
</evidence>
<dbReference type="PRINTS" id="PR00056">
    <property type="entry name" value="HSFDOMAIN"/>
</dbReference>
<keyword evidence="5" id="KW-0346">Stress response</keyword>
<accession>A0A9Q0R085</accession>
<dbReference type="Pfam" id="PF00447">
    <property type="entry name" value="HSF_DNA-bind"/>
    <property type="match status" value="1"/>
</dbReference>
<comment type="subunit">
    <text evidence="2">Homotrimer.</text>
</comment>
<protein>
    <recommendedName>
        <fullName evidence="11">HSF-type DNA-binding domain-containing protein</fullName>
    </recommendedName>
</protein>
<evidence type="ECO:0000256" key="1">
    <source>
        <dbReference type="ARBA" id="ARBA00004123"/>
    </source>
</evidence>
<dbReference type="PROSITE" id="PS00434">
    <property type="entry name" value="HSF_DOMAIN"/>
    <property type="match status" value="1"/>
</dbReference>
<evidence type="ECO:0000256" key="8">
    <source>
        <dbReference type="ARBA" id="ARBA00023242"/>
    </source>
</evidence>
<keyword evidence="4" id="KW-0805">Transcription regulation</keyword>
<dbReference type="SUPFAM" id="SSF46785">
    <property type="entry name" value="Winged helix' DNA-binding domain"/>
    <property type="match status" value="1"/>
</dbReference>
<dbReference type="PANTHER" id="PTHR10015">
    <property type="entry name" value="HEAT SHOCK TRANSCRIPTION FACTOR"/>
    <property type="match status" value="1"/>
</dbReference>